<reference evidence="3" key="2">
    <citation type="submission" date="2020-12" db="EMBL/GenBank/DDBJ databases">
        <authorList>
            <person name="Kanost M."/>
        </authorList>
    </citation>
    <scope>NUCLEOTIDE SEQUENCE</scope>
</reference>
<dbReference type="GO" id="GO:0005516">
    <property type="term" value="F:calmodulin binding"/>
    <property type="evidence" value="ECO:0007669"/>
    <property type="project" value="TreeGrafter"/>
</dbReference>
<evidence type="ECO:0000256" key="1">
    <source>
        <dbReference type="SAM" id="MobiDB-lite"/>
    </source>
</evidence>
<dbReference type="PANTHER" id="PTHR10699">
    <property type="entry name" value="NEUROMODULIN"/>
    <property type="match status" value="1"/>
</dbReference>
<dbReference type="SMART" id="SM00394">
    <property type="entry name" value="RIIa"/>
    <property type="match status" value="1"/>
</dbReference>
<reference evidence="3" key="1">
    <citation type="journal article" date="2016" name="Insect Biochem. Mol. Biol.">
        <title>Multifaceted biological insights from a draft genome sequence of the tobacco hornworm moth, Manduca sexta.</title>
        <authorList>
            <person name="Kanost M.R."/>
            <person name="Arrese E.L."/>
            <person name="Cao X."/>
            <person name="Chen Y.R."/>
            <person name="Chellapilla S."/>
            <person name="Goldsmith M.R."/>
            <person name="Grosse-Wilde E."/>
            <person name="Heckel D.G."/>
            <person name="Herndon N."/>
            <person name="Jiang H."/>
            <person name="Papanicolaou A."/>
            <person name="Qu J."/>
            <person name="Soulages J.L."/>
            <person name="Vogel H."/>
            <person name="Walters J."/>
            <person name="Waterhouse R.M."/>
            <person name="Ahn S.J."/>
            <person name="Almeida F.C."/>
            <person name="An C."/>
            <person name="Aqrawi P."/>
            <person name="Bretschneider A."/>
            <person name="Bryant W.B."/>
            <person name="Bucks S."/>
            <person name="Chao H."/>
            <person name="Chevignon G."/>
            <person name="Christen J.M."/>
            <person name="Clarke D.F."/>
            <person name="Dittmer N.T."/>
            <person name="Ferguson L.C.F."/>
            <person name="Garavelou S."/>
            <person name="Gordon K.H.J."/>
            <person name="Gunaratna R.T."/>
            <person name="Han Y."/>
            <person name="Hauser F."/>
            <person name="He Y."/>
            <person name="Heidel-Fischer H."/>
            <person name="Hirsh A."/>
            <person name="Hu Y."/>
            <person name="Jiang H."/>
            <person name="Kalra D."/>
            <person name="Klinner C."/>
            <person name="Konig C."/>
            <person name="Kovar C."/>
            <person name="Kroll A.R."/>
            <person name="Kuwar S.S."/>
            <person name="Lee S.L."/>
            <person name="Lehman R."/>
            <person name="Li K."/>
            <person name="Li Z."/>
            <person name="Liang H."/>
            <person name="Lovelace S."/>
            <person name="Lu Z."/>
            <person name="Mansfield J.H."/>
            <person name="McCulloch K.J."/>
            <person name="Mathew T."/>
            <person name="Morton B."/>
            <person name="Muzny D.M."/>
            <person name="Neunemann D."/>
            <person name="Ongeri F."/>
            <person name="Pauchet Y."/>
            <person name="Pu L.L."/>
            <person name="Pyrousis I."/>
            <person name="Rao X.J."/>
            <person name="Redding A."/>
            <person name="Roesel C."/>
            <person name="Sanchez-Gracia A."/>
            <person name="Schaack S."/>
            <person name="Shukla A."/>
            <person name="Tetreau G."/>
            <person name="Wang Y."/>
            <person name="Xiong G.H."/>
            <person name="Traut W."/>
            <person name="Walsh T.K."/>
            <person name="Worley K.C."/>
            <person name="Wu D."/>
            <person name="Wu W."/>
            <person name="Wu Y.Q."/>
            <person name="Zhang X."/>
            <person name="Zou Z."/>
            <person name="Zucker H."/>
            <person name="Briscoe A.D."/>
            <person name="Burmester T."/>
            <person name="Clem R.J."/>
            <person name="Feyereisen R."/>
            <person name="Grimmelikhuijzen C.J.P."/>
            <person name="Hamodrakas S.J."/>
            <person name="Hansson B.S."/>
            <person name="Huguet E."/>
            <person name="Jermiin L.S."/>
            <person name="Lan Q."/>
            <person name="Lehman H.K."/>
            <person name="Lorenzen M."/>
            <person name="Merzendorfer H."/>
            <person name="Michalopoulos I."/>
            <person name="Morton D.B."/>
            <person name="Muthukrishnan S."/>
            <person name="Oakeshott J.G."/>
            <person name="Palmer W."/>
            <person name="Park Y."/>
            <person name="Passarelli A.L."/>
            <person name="Rozas J."/>
            <person name="Schwartz L.M."/>
            <person name="Smith W."/>
            <person name="Southgate A."/>
            <person name="Vilcinskas A."/>
            <person name="Vogt R."/>
            <person name="Wang P."/>
            <person name="Werren J."/>
            <person name="Yu X.Q."/>
            <person name="Zhou J.J."/>
            <person name="Brown S.J."/>
            <person name="Scherer S.E."/>
            <person name="Richards S."/>
            <person name="Blissard G.W."/>
        </authorList>
    </citation>
    <scope>NUCLEOTIDE SEQUENCE</scope>
</reference>
<feature type="region of interest" description="Disordered" evidence="1">
    <location>
        <begin position="228"/>
        <end position="247"/>
    </location>
</feature>
<dbReference type="Pfam" id="PF02197">
    <property type="entry name" value="RIIa"/>
    <property type="match status" value="1"/>
</dbReference>
<dbReference type="InterPro" id="IPR047579">
    <property type="entry name" value="DD_CABYR_SP17"/>
</dbReference>
<evidence type="ECO:0000259" key="2">
    <source>
        <dbReference type="SMART" id="SM00394"/>
    </source>
</evidence>
<feature type="region of interest" description="Disordered" evidence="1">
    <location>
        <begin position="369"/>
        <end position="391"/>
    </location>
</feature>
<keyword evidence="4" id="KW-1185">Reference proteome</keyword>
<evidence type="ECO:0000313" key="4">
    <source>
        <dbReference type="Proteomes" id="UP000791440"/>
    </source>
</evidence>
<dbReference type="PROSITE" id="PS50096">
    <property type="entry name" value="IQ"/>
    <property type="match status" value="1"/>
</dbReference>
<sequence length="391" mass="44659">MEDLLQSQIKKSCDLALPNGLKELMWDISREVLRAQPSDIYEFITEYLSVLLVTRENLSVAAKVCNDTCRAPCELVLEDKLKDIGLNDEDVITTRTIIMEHLEGPVNEGSLLLKLIRKTNIDEAMFPALQETIRAAFVNHHGRKMRVFETPDCADEVKEAATHTLKLYETASPSNEEYHRMATRIQAAYRAYGVRRAMCNKKEIKEKSSEIKDKKIKIKEDNTHVEIKEPEKTKSTRNSMRASVTTESSSSLAGSYVKLPKYIPYSAHDVHDLDEEVLEKVHSNTEIEDKMNKSEETFYKENVKERNRTISFEALMIKDDVSEADDESETSVEELIHVEGEDALAGEYCGIDDEAPEIDEYEIDEFEVNESDTIETSGDSNDKLDIKFHFE</sequence>
<dbReference type="CDD" id="cd23767">
    <property type="entry name" value="IQCD"/>
    <property type="match status" value="1"/>
</dbReference>
<dbReference type="CDD" id="cd12100">
    <property type="entry name" value="DD_CABYR_SP17"/>
    <property type="match status" value="1"/>
</dbReference>
<comment type="caution">
    <text evidence="3">The sequence shown here is derived from an EMBL/GenBank/DDBJ whole genome shotgun (WGS) entry which is preliminary data.</text>
</comment>
<dbReference type="InterPro" id="IPR003117">
    <property type="entry name" value="cAMP_dep_PK_reg_su_I/II_a/b"/>
</dbReference>
<proteinExistence type="predicted"/>
<dbReference type="SUPFAM" id="SSF47391">
    <property type="entry name" value="Dimerization-anchoring domain of cAMP-dependent PK regulatory subunit"/>
    <property type="match status" value="1"/>
</dbReference>
<name>A0A921ZA18_MANSE</name>
<gene>
    <name evidence="3" type="ORF">O3G_MSEX008433</name>
</gene>
<feature type="compositionally biased region" description="Polar residues" evidence="1">
    <location>
        <begin position="236"/>
        <end position="247"/>
    </location>
</feature>
<evidence type="ECO:0000313" key="3">
    <source>
        <dbReference type="EMBL" id="KAG6453959.1"/>
    </source>
</evidence>
<protein>
    <recommendedName>
        <fullName evidence="2">RIIa domain-containing protein</fullName>
    </recommendedName>
</protein>
<dbReference type="EMBL" id="JH668454">
    <property type="protein sequence ID" value="KAG6453959.1"/>
    <property type="molecule type" value="Genomic_DNA"/>
</dbReference>
<dbReference type="PANTHER" id="PTHR10699:SF11">
    <property type="entry name" value="IGLOO, ISOFORM A"/>
    <property type="match status" value="1"/>
</dbReference>
<organism evidence="3 4">
    <name type="scientific">Manduca sexta</name>
    <name type="common">Tobacco hawkmoth</name>
    <name type="synonym">Tobacco hornworm</name>
    <dbReference type="NCBI Taxonomy" id="7130"/>
    <lineage>
        <taxon>Eukaryota</taxon>
        <taxon>Metazoa</taxon>
        <taxon>Ecdysozoa</taxon>
        <taxon>Arthropoda</taxon>
        <taxon>Hexapoda</taxon>
        <taxon>Insecta</taxon>
        <taxon>Pterygota</taxon>
        <taxon>Neoptera</taxon>
        <taxon>Endopterygota</taxon>
        <taxon>Lepidoptera</taxon>
        <taxon>Glossata</taxon>
        <taxon>Ditrysia</taxon>
        <taxon>Bombycoidea</taxon>
        <taxon>Sphingidae</taxon>
        <taxon>Sphinginae</taxon>
        <taxon>Sphingini</taxon>
        <taxon>Manduca</taxon>
    </lineage>
</organism>
<accession>A0A921ZA18</accession>
<dbReference type="OrthoDB" id="26525at2759"/>
<feature type="compositionally biased region" description="Basic and acidic residues" evidence="1">
    <location>
        <begin position="380"/>
        <end position="391"/>
    </location>
</feature>
<dbReference type="AlphaFoldDB" id="A0A921ZA18"/>
<feature type="domain" description="RIIa" evidence="2">
    <location>
        <begin position="19"/>
        <end position="56"/>
    </location>
</feature>
<dbReference type="Proteomes" id="UP000791440">
    <property type="component" value="Unassembled WGS sequence"/>
</dbReference>
<dbReference type="Gene3D" id="1.20.890.10">
    <property type="entry name" value="cAMP-dependent protein kinase regulatory subunit, dimerization-anchoring domain"/>
    <property type="match status" value="1"/>
</dbReference>